<feature type="chain" id="PRO_5031489722" description="DUF2914 domain-containing protein" evidence="1">
    <location>
        <begin position="23"/>
        <end position="173"/>
    </location>
</feature>
<protein>
    <recommendedName>
        <fullName evidence="4">DUF2914 domain-containing protein</fullName>
    </recommendedName>
</protein>
<feature type="signal peptide" evidence="1">
    <location>
        <begin position="1"/>
        <end position="22"/>
    </location>
</feature>
<accession>A0A7X4Y5T0</accession>
<dbReference type="AlphaFoldDB" id="A0A7X4Y5T0"/>
<keyword evidence="3" id="KW-1185">Reference proteome</keyword>
<evidence type="ECO:0000256" key="1">
    <source>
        <dbReference type="SAM" id="SignalP"/>
    </source>
</evidence>
<evidence type="ECO:0000313" key="3">
    <source>
        <dbReference type="Proteomes" id="UP000537825"/>
    </source>
</evidence>
<reference evidence="2 3" key="1">
    <citation type="submission" date="2020-01" db="EMBL/GenBank/DDBJ databases">
        <title>The draft genome sequence of Corallococcus exiguus DSM 14696.</title>
        <authorList>
            <person name="Zhang X."/>
            <person name="Zhu H."/>
        </authorList>
    </citation>
    <scope>NUCLEOTIDE SEQUENCE [LARGE SCALE GENOMIC DNA]</scope>
    <source>
        <strain evidence="2 3">DSM 14696</strain>
    </source>
</reference>
<comment type="caution">
    <text evidence="2">The sequence shown here is derived from an EMBL/GenBank/DDBJ whole genome shotgun (WGS) entry which is preliminary data.</text>
</comment>
<evidence type="ECO:0000313" key="2">
    <source>
        <dbReference type="EMBL" id="NBC38659.1"/>
    </source>
</evidence>
<name>A0A7X4Y5T0_9BACT</name>
<gene>
    <name evidence="2" type="ORF">GTZ93_02375</name>
</gene>
<keyword evidence="1" id="KW-0732">Signal</keyword>
<dbReference type="RefSeq" id="WP_139917307.1">
    <property type="nucleotide sequence ID" value="NZ_CBCSLE010000033.1"/>
</dbReference>
<dbReference type="Proteomes" id="UP000537825">
    <property type="component" value="Unassembled WGS sequence"/>
</dbReference>
<sequence length="173" mass="18304">MKSLINGSVLCAVLGVATVAGAQEAAAPAAAPAAESVKAPSADAIRDTWNYFYKGQGQGPVLVEAKLCTDVAKDGPNKYECTAEVGPEGVKANTNVMLWQSYLVPQGDSIDDITVQVKQGTTVRETKDVKVKGEGWRARQWTGVRLPKAGNWTVAVMRGDQVLKEVSVTVTGK</sequence>
<evidence type="ECO:0008006" key="4">
    <source>
        <dbReference type="Google" id="ProtNLM"/>
    </source>
</evidence>
<dbReference type="EMBL" id="JAAAPK010000001">
    <property type="protein sequence ID" value="NBC38659.1"/>
    <property type="molecule type" value="Genomic_DNA"/>
</dbReference>
<proteinExistence type="predicted"/>
<organism evidence="2 3">
    <name type="scientific">Corallococcus exiguus</name>
    <dbReference type="NCBI Taxonomy" id="83462"/>
    <lineage>
        <taxon>Bacteria</taxon>
        <taxon>Pseudomonadati</taxon>
        <taxon>Myxococcota</taxon>
        <taxon>Myxococcia</taxon>
        <taxon>Myxococcales</taxon>
        <taxon>Cystobacterineae</taxon>
        <taxon>Myxococcaceae</taxon>
        <taxon>Corallococcus</taxon>
    </lineage>
</organism>